<dbReference type="InterPro" id="IPR005490">
    <property type="entry name" value="LD_TPept_cat_dom"/>
</dbReference>
<keyword evidence="13" id="KW-1185">Reference proteome</keyword>
<keyword evidence="10" id="KW-0732">Signal</keyword>
<accession>A0ABQ5UM92</accession>
<comment type="similarity">
    <text evidence="2">Belongs to the YkuD family.</text>
</comment>
<feature type="chain" id="PRO_5047204623" description="L,D-TPase catalytic domain-containing protein" evidence="10">
    <location>
        <begin position="29"/>
        <end position="231"/>
    </location>
</feature>
<dbReference type="InterPro" id="IPR050979">
    <property type="entry name" value="LD-transpeptidase"/>
</dbReference>
<keyword evidence="3" id="KW-0328">Glycosyltransferase</keyword>
<organism evidence="12 13">
    <name type="scientific">Devosia yakushimensis</name>
    <dbReference type="NCBI Taxonomy" id="470028"/>
    <lineage>
        <taxon>Bacteria</taxon>
        <taxon>Pseudomonadati</taxon>
        <taxon>Pseudomonadota</taxon>
        <taxon>Alphaproteobacteria</taxon>
        <taxon>Hyphomicrobiales</taxon>
        <taxon>Devosiaceae</taxon>
        <taxon>Devosia</taxon>
    </lineage>
</organism>
<dbReference type="PANTHER" id="PTHR30582">
    <property type="entry name" value="L,D-TRANSPEPTIDASE"/>
    <property type="match status" value="1"/>
</dbReference>
<keyword evidence="6 9" id="KW-0133">Cell shape</keyword>
<dbReference type="Pfam" id="PF03734">
    <property type="entry name" value="YkuD"/>
    <property type="match status" value="1"/>
</dbReference>
<evidence type="ECO:0000256" key="6">
    <source>
        <dbReference type="ARBA" id="ARBA00022960"/>
    </source>
</evidence>
<reference evidence="12" key="2">
    <citation type="submission" date="2023-01" db="EMBL/GenBank/DDBJ databases">
        <title>Draft genome sequence of Devosia yakushimensis strain NBRC 103855.</title>
        <authorList>
            <person name="Sun Q."/>
            <person name="Mori K."/>
        </authorList>
    </citation>
    <scope>NUCLEOTIDE SEQUENCE</scope>
    <source>
        <strain evidence="12">NBRC 103855</strain>
    </source>
</reference>
<evidence type="ECO:0000256" key="3">
    <source>
        <dbReference type="ARBA" id="ARBA00022676"/>
    </source>
</evidence>
<dbReference type="Proteomes" id="UP001161406">
    <property type="component" value="Unassembled WGS sequence"/>
</dbReference>
<keyword evidence="7 9" id="KW-0573">Peptidoglycan synthesis</keyword>
<evidence type="ECO:0000256" key="8">
    <source>
        <dbReference type="ARBA" id="ARBA00023316"/>
    </source>
</evidence>
<dbReference type="SUPFAM" id="SSF141523">
    <property type="entry name" value="L,D-transpeptidase catalytic domain-like"/>
    <property type="match status" value="1"/>
</dbReference>
<proteinExistence type="inferred from homology"/>
<dbReference type="PANTHER" id="PTHR30582:SF24">
    <property type="entry name" value="L,D-TRANSPEPTIDASE ERFK_SRFK-RELATED"/>
    <property type="match status" value="1"/>
</dbReference>
<evidence type="ECO:0000313" key="12">
    <source>
        <dbReference type="EMBL" id="GLQ12477.1"/>
    </source>
</evidence>
<name>A0ABQ5UM92_9HYPH</name>
<dbReference type="InterPro" id="IPR006311">
    <property type="entry name" value="TAT_signal"/>
</dbReference>
<dbReference type="Gene3D" id="2.40.440.10">
    <property type="entry name" value="L,D-transpeptidase catalytic domain-like"/>
    <property type="match status" value="1"/>
</dbReference>
<feature type="active site" description="Proton donor/acceptor" evidence="9">
    <location>
        <position position="190"/>
    </location>
</feature>
<dbReference type="EMBL" id="BSNG01000004">
    <property type="protein sequence ID" value="GLQ12477.1"/>
    <property type="molecule type" value="Genomic_DNA"/>
</dbReference>
<comment type="pathway">
    <text evidence="1 9">Cell wall biogenesis; peptidoglycan biosynthesis.</text>
</comment>
<gene>
    <name evidence="12" type="ORF">GCM10007913_44100</name>
</gene>
<keyword evidence="4" id="KW-0808">Transferase</keyword>
<keyword evidence="5" id="KW-0378">Hydrolase</keyword>
<keyword evidence="8 9" id="KW-0961">Cell wall biogenesis/degradation</keyword>
<dbReference type="PROSITE" id="PS52029">
    <property type="entry name" value="LD_TPASE"/>
    <property type="match status" value="1"/>
</dbReference>
<comment type="caution">
    <text evidence="12">The sequence shown here is derived from an EMBL/GenBank/DDBJ whole genome shotgun (WGS) entry which is preliminary data.</text>
</comment>
<evidence type="ECO:0000256" key="5">
    <source>
        <dbReference type="ARBA" id="ARBA00022801"/>
    </source>
</evidence>
<protein>
    <recommendedName>
        <fullName evidence="11">L,D-TPase catalytic domain-containing protein</fullName>
    </recommendedName>
</protein>
<evidence type="ECO:0000256" key="7">
    <source>
        <dbReference type="ARBA" id="ARBA00022984"/>
    </source>
</evidence>
<evidence type="ECO:0000256" key="10">
    <source>
        <dbReference type="SAM" id="SignalP"/>
    </source>
</evidence>
<dbReference type="InterPro" id="IPR038063">
    <property type="entry name" value="Transpep_catalytic_dom"/>
</dbReference>
<evidence type="ECO:0000256" key="9">
    <source>
        <dbReference type="PROSITE-ProRule" id="PRU01373"/>
    </source>
</evidence>
<feature type="signal peptide" evidence="10">
    <location>
        <begin position="1"/>
        <end position="28"/>
    </location>
</feature>
<dbReference type="CDD" id="cd16913">
    <property type="entry name" value="YkuD_like"/>
    <property type="match status" value="1"/>
</dbReference>
<reference evidence="12" key="1">
    <citation type="journal article" date="2014" name="Int. J. Syst. Evol. Microbiol.">
        <title>Complete genome of a new Firmicutes species belonging to the dominant human colonic microbiota ('Ruminococcus bicirculans') reveals two chromosomes and a selective capacity to utilize plant glucans.</title>
        <authorList>
            <consortium name="NISC Comparative Sequencing Program"/>
            <person name="Wegmann U."/>
            <person name="Louis P."/>
            <person name="Goesmann A."/>
            <person name="Henrissat B."/>
            <person name="Duncan S.H."/>
            <person name="Flint H.J."/>
        </authorList>
    </citation>
    <scope>NUCLEOTIDE SEQUENCE</scope>
    <source>
        <strain evidence="12">NBRC 103855</strain>
    </source>
</reference>
<evidence type="ECO:0000256" key="1">
    <source>
        <dbReference type="ARBA" id="ARBA00004752"/>
    </source>
</evidence>
<evidence type="ECO:0000256" key="2">
    <source>
        <dbReference type="ARBA" id="ARBA00005992"/>
    </source>
</evidence>
<evidence type="ECO:0000256" key="4">
    <source>
        <dbReference type="ARBA" id="ARBA00022679"/>
    </source>
</evidence>
<dbReference type="PROSITE" id="PS51318">
    <property type="entry name" value="TAT"/>
    <property type="match status" value="1"/>
</dbReference>
<evidence type="ECO:0000313" key="13">
    <source>
        <dbReference type="Proteomes" id="UP001161406"/>
    </source>
</evidence>
<sequence length="231" mass="25359">MTDLVLTPSLTRRSLLAGGASLAALALAGCTTTTPTPRPTVPAGPPVYEVTPEVLAMYGPLPDEEFPIPAARIELLNPIYRRQEVANETGEAPGTIIVDTANRFLYWTMKDGRAMRYGVGIGRAGFAWEGRAHMAYKRKWPVWTPPAEMIVRQPELEIYRHGQPPGLENALGPRALYIHQGNKDTLYRIHGNMDVLSIGQAVSSGCVRLLFQDIVDLYERVPSGSPIVVLQ</sequence>
<feature type="domain" description="L,D-TPase catalytic" evidence="11">
    <location>
        <begin position="94"/>
        <end position="230"/>
    </location>
</feature>
<dbReference type="RefSeq" id="WP_284394484.1">
    <property type="nucleotide sequence ID" value="NZ_BSNG01000004.1"/>
</dbReference>
<feature type="active site" description="Nucleophile" evidence="9">
    <location>
        <position position="206"/>
    </location>
</feature>
<evidence type="ECO:0000259" key="11">
    <source>
        <dbReference type="PROSITE" id="PS52029"/>
    </source>
</evidence>